<dbReference type="KEGG" id="dan:6496828"/>
<accession>B3MKM8</accession>
<dbReference type="OrthoDB" id="7842387at2759"/>
<protein>
    <submittedName>
        <fullName evidence="2">Uncharacterized protein</fullName>
    </submittedName>
</protein>
<reference evidence="2 3" key="1">
    <citation type="journal article" date="2007" name="Nature">
        <title>Evolution of genes and genomes on the Drosophila phylogeny.</title>
        <authorList>
            <consortium name="Drosophila 12 Genomes Consortium"/>
            <person name="Clark A.G."/>
            <person name="Eisen M.B."/>
            <person name="Smith D.R."/>
            <person name="Bergman C.M."/>
            <person name="Oliver B."/>
            <person name="Markow T.A."/>
            <person name="Kaufman T.C."/>
            <person name="Kellis M."/>
            <person name="Gelbart W."/>
            <person name="Iyer V.N."/>
            <person name="Pollard D.A."/>
            <person name="Sackton T.B."/>
            <person name="Larracuente A.M."/>
            <person name="Singh N.D."/>
            <person name="Abad J.P."/>
            <person name="Abt D.N."/>
            <person name="Adryan B."/>
            <person name="Aguade M."/>
            <person name="Akashi H."/>
            <person name="Anderson W.W."/>
            <person name="Aquadro C.F."/>
            <person name="Ardell D.H."/>
            <person name="Arguello R."/>
            <person name="Artieri C.G."/>
            <person name="Barbash D.A."/>
            <person name="Barker D."/>
            <person name="Barsanti P."/>
            <person name="Batterham P."/>
            <person name="Batzoglou S."/>
            <person name="Begun D."/>
            <person name="Bhutkar A."/>
            <person name="Blanco E."/>
            <person name="Bosak S.A."/>
            <person name="Bradley R.K."/>
            <person name="Brand A.D."/>
            <person name="Brent M.R."/>
            <person name="Brooks A.N."/>
            <person name="Brown R.H."/>
            <person name="Butlin R.K."/>
            <person name="Caggese C."/>
            <person name="Calvi B.R."/>
            <person name="Bernardo de Carvalho A."/>
            <person name="Caspi A."/>
            <person name="Castrezana S."/>
            <person name="Celniker S.E."/>
            <person name="Chang J.L."/>
            <person name="Chapple C."/>
            <person name="Chatterji S."/>
            <person name="Chinwalla A."/>
            <person name="Civetta A."/>
            <person name="Clifton S.W."/>
            <person name="Comeron J.M."/>
            <person name="Costello J.C."/>
            <person name="Coyne J.A."/>
            <person name="Daub J."/>
            <person name="David R.G."/>
            <person name="Delcher A.L."/>
            <person name="Delehaunty K."/>
            <person name="Do C.B."/>
            <person name="Ebling H."/>
            <person name="Edwards K."/>
            <person name="Eickbush T."/>
            <person name="Evans J.D."/>
            <person name="Filipski A."/>
            <person name="Findeiss S."/>
            <person name="Freyhult E."/>
            <person name="Fulton L."/>
            <person name="Fulton R."/>
            <person name="Garcia A.C."/>
            <person name="Gardiner A."/>
            <person name="Garfield D.A."/>
            <person name="Garvin B.E."/>
            <person name="Gibson G."/>
            <person name="Gilbert D."/>
            <person name="Gnerre S."/>
            <person name="Godfrey J."/>
            <person name="Good R."/>
            <person name="Gotea V."/>
            <person name="Gravely B."/>
            <person name="Greenberg A.J."/>
            <person name="Griffiths-Jones S."/>
            <person name="Gross S."/>
            <person name="Guigo R."/>
            <person name="Gustafson E.A."/>
            <person name="Haerty W."/>
            <person name="Hahn M.W."/>
            <person name="Halligan D.L."/>
            <person name="Halpern A.L."/>
            <person name="Halter G.M."/>
            <person name="Han M.V."/>
            <person name="Heger A."/>
            <person name="Hillier L."/>
            <person name="Hinrichs A.S."/>
            <person name="Holmes I."/>
            <person name="Hoskins R.A."/>
            <person name="Hubisz M.J."/>
            <person name="Hultmark D."/>
            <person name="Huntley M.A."/>
            <person name="Jaffe D.B."/>
            <person name="Jagadeeshan S."/>
            <person name="Jeck W.R."/>
            <person name="Johnson J."/>
            <person name="Jones C.D."/>
            <person name="Jordan W.C."/>
            <person name="Karpen G.H."/>
            <person name="Kataoka E."/>
            <person name="Keightley P.D."/>
            <person name="Kheradpour P."/>
            <person name="Kirkness E.F."/>
            <person name="Koerich L.B."/>
            <person name="Kristiansen K."/>
            <person name="Kudrna D."/>
            <person name="Kulathinal R.J."/>
            <person name="Kumar S."/>
            <person name="Kwok R."/>
            <person name="Lander E."/>
            <person name="Langley C.H."/>
            <person name="Lapoint R."/>
            <person name="Lazzaro B.P."/>
            <person name="Lee S.J."/>
            <person name="Levesque L."/>
            <person name="Li R."/>
            <person name="Lin C.F."/>
            <person name="Lin M.F."/>
            <person name="Lindblad-Toh K."/>
            <person name="Llopart A."/>
            <person name="Long M."/>
            <person name="Low L."/>
            <person name="Lozovsky E."/>
            <person name="Lu J."/>
            <person name="Luo M."/>
            <person name="Machado C.A."/>
            <person name="Makalowski W."/>
            <person name="Marzo M."/>
            <person name="Matsuda M."/>
            <person name="Matzkin L."/>
            <person name="McAllister B."/>
            <person name="McBride C.S."/>
            <person name="McKernan B."/>
            <person name="McKernan K."/>
            <person name="Mendez-Lago M."/>
            <person name="Minx P."/>
            <person name="Mollenhauer M.U."/>
            <person name="Montooth K."/>
            <person name="Mount S.M."/>
            <person name="Mu X."/>
            <person name="Myers E."/>
            <person name="Negre B."/>
            <person name="Newfeld S."/>
            <person name="Nielsen R."/>
            <person name="Noor M.A."/>
            <person name="O'Grady P."/>
            <person name="Pachter L."/>
            <person name="Papaceit M."/>
            <person name="Parisi M.J."/>
            <person name="Parisi M."/>
            <person name="Parts L."/>
            <person name="Pedersen J.S."/>
            <person name="Pesole G."/>
            <person name="Phillippy A.M."/>
            <person name="Ponting C.P."/>
            <person name="Pop M."/>
            <person name="Porcelli D."/>
            <person name="Powell J.R."/>
            <person name="Prohaska S."/>
            <person name="Pruitt K."/>
            <person name="Puig M."/>
            <person name="Quesneville H."/>
            <person name="Ram K.R."/>
            <person name="Rand D."/>
            <person name="Rasmussen M.D."/>
            <person name="Reed L.K."/>
            <person name="Reenan R."/>
            <person name="Reily A."/>
            <person name="Remington K.A."/>
            <person name="Rieger T.T."/>
            <person name="Ritchie M.G."/>
            <person name="Robin C."/>
            <person name="Rogers Y.H."/>
            <person name="Rohde C."/>
            <person name="Rozas J."/>
            <person name="Rubenfield M.J."/>
            <person name="Ruiz A."/>
            <person name="Russo S."/>
            <person name="Salzberg S.L."/>
            <person name="Sanchez-Gracia A."/>
            <person name="Saranga D.J."/>
            <person name="Sato H."/>
            <person name="Schaeffer S.W."/>
            <person name="Schatz M.C."/>
            <person name="Schlenke T."/>
            <person name="Schwartz R."/>
            <person name="Segarra C."/>
            <person name="Singh R.S."/>
            <person name="Sirot L."/>
            <person name="Sirota M."/>
            <person name="Sisneros N.B."/>
            <person name="Smith C.D."/>
            <person name="Smith T.F."/>
            <person name="Spieth J."/>
            <person name="Stage D.E."/>
            <person name="Stark A."/>
            <person name="Stephan W."/>
            <person name="Strausberg R.L."/>
            <person name="Strempel S."/>
            <person name="Sturgill D."/>
            <person name="Sutton G."/>
            <person name="Sutton G.G."/>
            <person name="Tao W."/>
            <person name="Teichmann S."/>
            <person name="Tobari Y.N."/>
            <person name="Tomimura Y."/>
            <person name="Tsolas J.M."/>
            <person name="Valente V.L."/>
            <person name="Venter E."/>
            <person name="Venter J.C."/>
            <person name="Vicario S."/>
            <person name="Vieira F.G."/>
            <person name="Vilella A.J."/>
            <person name="Villasante A."/>
            <person name="Walenz B."/>
            <person name="Wang J."/>
            <person name="Wasserman M."/>
            <person name="Watts T."/>
            <person name="Wilson D."/>
            <person name="Wilson R.K."/>
            <person name="Wing R.A."/>
            <person name="Wolfner M.F."/>
            <person name="Wong A."/>
            <person name="Wong G.K."/>
            <person name="Wu C.I."/>
            <person name="Wu G."/>
            <person name="Yamamoto D."/>
            <person name="Yang H.P."/>
            <person name="Yang S.P."/>
            <person name="Yorke J.A."/>
            <person name="Yoshida K."/>
            <person name="Zdobnov E."/>
            <person name="Zhang P."/>
            <person name="Zhang Y."/>
            <person name="Zimin A.V."/>
            <person name="Baldwin J."/>
            <person name="Abdouelleil A."/>
            <person name="Abdulkadir J."/>
            <person name="Abebe A."/>
            <person name="Abera B."/>
            <person name="Abreu J."/>
            <person name="Acer S.C."/>
            <person name="Aftuck L."/>
            <person name="Alexander A."/>
            <person name="An P."/>
            <person name="Anderson E."/>
            <person name="Anderson S."/>
            <person name="Arachi H."/>
            <person name="Azer M."/>
            <person name="Bachantsang P."/>
            <person name="Barry A."/>
            <person name="Bayul T."/>
            <person name="Berlin A."/>
            <person name="Bessette D."/>
            <person name="Bloom T."/>
            <person name="Blye J."/>
            <person name="Boguslavskiy L."/>
            <person name="Bonnet C."/>
            <person name="Boukhgalter B."/>
            <person name="Bourzgui I."/>
            <person name="Brown A."/>
            <person name="Cahill P."/>
            <person name="Channer S."/>
            <person name="Cheshatsang Y."/>
            <person name="Chuda L."/>
            <person name="Citroen M."/>
            <person name="Collymore A."/>
            <person name="Cooke P."/>
            <person name="Costello M."/>
            <person name="D'Aco K."/>
            <person name="Daza R."/>
            <person name="De Haan G."/>
            <person name="DeGray S."/>
            <person name="DeMaso C."/>
            <person name="Dhargay N."/>
            <person name="Dooley K."/>
            <person name="Dooley E."/>
            <person name="Doricent M."/>
            <person name="Dorje P."/>
            <person name="Dorjee K."/>
            <person name="Dupes A."/>
            <person name="Elong R."/>
            <person name="Falk J."/>
            <person name="Farina A."/>
            <person name="Faro S."/>
            <person name="Ferguson D."/>
            <person name="Fisher S."/>
            <person name="Foley C.D."/>
            <person name="Franke A."/>
            <person name="Friedrich D."/>
            <person name="Gadbois L."/>
            <person name="Gearin G."/>
            <person name="Gearin C.R."/>
            <person name="Giannoukos G."/>
            <person name="Goode T."/>
            <person name="Graham J."/>
            <person name="Grandbois E."/>
            <person name="Grewal S."/>
            <person name="Gyaltsen K."/>
            <person name="Hafez N."/>
            <person name="Hagos B."/>
            <person name="Hall J."/>
            <person name="Henson C."/>
            <person name="Hollinger A."/>
            <person name="Honan T."/>
            <person name="Huard M.D."/>
            <person name="Hughes L."/>
            <person name="Hurhula B."/>
            <person name="Husby M.E."/>
            <person name="Kamat A."/>
            <person name="Kanga B."/>
            <person name="Kashin S."/>
            <person name="Khazanovich D."/>
            <person name="Kisner P."/>
            <person name="Lance K."/>
            <person name="Lara M."/>
            <person name="Lee W."/>
            <person name="Lennon N."/>
            <person name="Letendre F."/>
            <person name="LeVine R."/>
            <person name="Lipovsky A."/>
            <person name="Liu X."/>
            <person name="Liu J."/>
            <person name="Liu S."/>
            <person name="Lokyitsang T."/>
            <person name="Lokyitsang Y."/>
            <person name="Lubonja R."/>
            <person name="Lui A."/>
            <person name="MacDonald P."/>
            <person name="Magnisalis V."/>
            <person name="Maru K."/>
            <person name="Matthews C."/>
            <person name="McCusker W."/>
            <person name="McDonough S."/>
            <person name="Mehta T."/>
            <person name="Meldrim J."/>
            <person name="Meneus L."/>
            <person name="Mihai O."/>
            <person name="Mihalev A."/>
            <person name="Mihova T."/>
            <person name="Mittelman R."/>
            <person name="Mlenga V."/>
            <person name="Montmayeur A."/>
            <person name="Mulrain L."/>
            <person name="Navidi A."/>
            <person name="Naylor J."/>
            <person name="Negash T."/>
            <person name="Nguyen T."/>
            <person name="Nguyen N."/>
            <person name="Nicol R."/>
            <person name="Norbu C."/>
            <person name="Norbu N."/>
            <person name="Novod N."/>
            <person name="O'Neill B."/>
            <person name="Osman S."/>
            <person name="Markiewicz E."/>
            <person name="Oyono O.L."/>
            <person name="Patti C."/>
            <person name="Phunkhang P."/>
            <person name="Pierre F."/>
            <person name="Priest M."/>
            <person name="Raghuraman S."/>
            <person name="Rege F."/>
            <person name="Reyes R."/>
            <person name="Rise C."/>
            <person name="Rogov P."/>
            <person name="Ross K."/>
            <person name="Ryan E."/>
            <person name="Settipalli S."/>
            <person name="Shea T."/>
            <person name="Sherpa N."/>
            <person name="Shi L."/>
            <person name="Shih D."/>
            <person name="Sparrow T."/>
            <person name="Spaulding J."/>
            <person name="Stalker J."/>
            <person name="Stange-Thomann N."/>
            <person name="Stavropoulos S."/>
            <person name="Stone C."/>
            <person name="Strader C."/>
            <person name="Tesfaye S."/>
            <person name="Thomson T."/>
            <person name="Thoulutsang Y."/>
            <person name="Thoulutsang D."/>
            <person name="Topham K."/>
            <person name="Topping I."/>
            <person name="Tsamla T."/>
            <person name="Vassiliev H."/>
            <person name="Vo A."/>
            <person name="Wangchuk T."/>
            <person name="Wangdi T."/>
            <person name="Weiand M."/>
            <person name="Wilkinson J."/>
            <person name="Wilson A."/>
            <person name="Yadav S."/>
            <person name="Young G."/>
            <person name="Yu Q."/>
            <person name="Zembek L."/>
            <person name="Zhong D."/>
            <person name="Zimmer A."/>
            <person name="Zwirko Z."/>
            <person name="Jaffe D.B."/>
            <person name="Alvarez P."/>
            <person name="Brockman W."/>
            <person name="Butler J."/>
            <person name="Chin C."/>
            <person name="Gnerre S."/>
            <person name="Grabherr M."/>
            <person name="Kleber M."/>
            <person name="Mauceli E."/>
            <person name="MacCallum I."/>
        </authorList>
    </citation>
    <scope>NUCLEOTIDE SEQUENCE [LARGE SCALE GENOMIC DNA]</scope>
    <source>
        <strain evidence="3">Tucson 14024-0371.13</strain>
    </source>
</reference>
<gene>
    <name evidence="2" type="primary">Dana\GF14000</name>
    <name evidence="2" type="synonym">dana_GLEANR_14761</name>
    <name evidence="2" type="ORF">GF14000</name>
</gene>
<keyword evidence="3" id="KW-1185">Reference proteome</keyword>
<evidence type="ECO:0000313" key="3">
    <source>
        <dbReference type="Proteomes" id="UP000007801"/>
    </source>
</evidence>
<dbReference type="Pfam" id="PF16008">
    <property type="entry name" value="DUF4778"/>
    <property type="match status" value="2"/>
</dbReference>
<feature type="region of interest" description="Disordered" evidence="1">
    <location>
        <begin position="240"/>
        <end position="261"/>
    </location>
</feature>
<evidence type="ECO:0000313" key="2">
    <source>
        <dbReference type="EMBL" id="EDV32541.1"/>
    </source>
</evidence>
<dbReference type="AlphaFoldDB" id="B3MKM8"/>
<dbReference type="InterPro" id="IPR031958">
    <property type="entry name" value="DUF4778"/>
</dbReference>
<dbReference type="OMA" id="CYPEEIG"/>
<dbReference type="Proteomes" id="UP000007801">
    <property type="component" value="Unassembled WGS sequence"/>
</dbReference>
<dbReference type="PhylomeDB" id="B3MKM8"/>
<dbReference type="HOGENOM" id="CLU_597537_0_0_1"/>
<dbReference type="EMBL" id="CH902620">
    <property type="protein sequence ID" value="EDV32541.1"/>
    <property type="molecule type" value="Genomic_DNA"/>
</dbReference>
<dbReference type="InParanoid" id="B3MKM8"/>
<evidence type="ECO:0000256" key="1">
    <source>
        <dbReference type="SAM" id="MobiDB-lite"/>
    </source>
</evidence>
<proteinExistence type="predicted"/>
<organism evidence="2 3">
    <name type="scientific">Drosophila ananassae</name>
    <name type="common">Fruit fly</name>
    <dbReference type="NCBI Taxonomy" id="7217"/>
    <lineage>
        <taxon>Eukaryota</taxon>
        <taxon>Metazoa</taxon>
        <taxon>Ecdysozoa</taxon>
        <taxon>Arthropoda</taxon>
        <taxon>Hexapoda</taxon>
        <taxon>Insecta</taxon>
        <taxon>Pterygota</taxon>
        <taxon>Neoptera</taxon>
        <taxon>Endopterygota</taxon>
        <taxon>Diptera</taxon>
        <taxon>Brachycera</taxon>
        <taxon>Muscomorpha</taxon>
        <taxon>Ephydroidea</taxon>
        <taxon>Drosophilidae</taxon>
        <taxon>Drosophila</taxon>
        <taxon>Sophophora</taxon>
    </lineage>
</organism>
<dbReference type="STRING" id="7217.B3MKM8"/>
<name>B3MKM8_DROAN</name>
<sequence>MCILSCRLDRRVAGSSCGYHFPGGPWSLGVCPRSEPIAPLHRRWGSGARRFWRERNDLVIQRMAKLLDCYPEEIGGFLHELTLQNYSRLLYPVGCGRSPCNVPLCHPTVCDRYMGIFDEGGNLRDPTNPRSLFSLLYLLQRCLNGQPLGGCSGLPINSNKKCGFEECYPRTGPENYIGLDQEKVWQLYRFGNPKKRKRLRDQSMSFVPSPSIISTRVTVPRSSISSTYVSNMRVLKSEDSMEDSWRSRPGIKTTHTDPQMDPERNFEAELINIQRRASQIREIFNDFVEQQIVHVDAVNLMEAIRLVDLGDLESESDEKRKGIGKVSANKIVDEISKFYNDVVGTSSHRKKNSWRNYQAALYNEPVDYKRAWNVQHCLAF</sequence>
<dbReference type="GeneID" id="6496828"/>